<sequence>MEEYNSPAEALKSYSQELAGYKQRIGKVQTVLRSYNNKIEELKDGEIPEEEFEKYLESVSQHLLGLKDHGQRLSSYDLDFESEPDILPELASYLADQHGFEIPEDEVGLEEYRSLRDQMLKDSEGAIKTALRLDSDFLQSKLGKDLAEVYEQKLGPEERRDLRRFLDAEKAQQLMENTRERQNPYIKDTGTKSIEEAMKRVRKQGPRFPLSQESREVSEKEYEANKKSIEEALERREGRRPRYIQ</sequence>
<accession>A0ABY8CDY9</accession>
<gene>
    <name evidence="2" type="ORF">SVXNc_0384</name>
</gene>
<feature type="region of interest" description="Disordered" evidence="1">
    <location>
        <begin position="201"/>
        <end position="245"/>
    </location>
</feature>
<keyword evidence="3" id="KW-1185">Reference proteome</keyword>
<dbReference type="RefSeq" id="WP_347722278.1">
    <property type="nucleotide sequence ID" value="NZ_CP104395.1"/>
</dbReference>
<evidence type="ECO:0000313" key="3">
    <source>
        <dbReference type="Proteomes" id="UP001218034"/>
    </source>
</evidence>
<dbReference type="GeneID" id="90589820"/>
<protein>
    <submittedName>
        <fullName evidence="2">Uncharacterized protein</fullName>
    </submittedName>
</protein>
<evidence type="ECO:0000313" key="2">
    <source>
        <dbReference type="EMBL" id="WEL19408.1"/>
    </source>
</evidence>
<organism evidence="2 3">
    <name type="scientific">Candidatus Nanohalococcus occultus</name>
    <dbReference type="NCBI Taxonomy" id="2978047"/>
    <lineage>
        <taxon>Archaea</taxon>
        <taxon>Candidatus Nanohalarchaeota</taxon>
        <taxon>Candidatus Nanohalarchaeota incertae sedis</taxon>
        <taxon>Candidatus Nanohalococcus</taxon>
    </lineage>
</organism>
<evidence type="ECO:0000256" key="1">
    <source>
        <dbReference type="SAM" id="MobiDB-lite"/>
    </source>
</evidence>
<name>A0ABY8CDY9_9ARCH</name>
<proteinExistence type="predicted"/>
<dbReference type="EMBL" id="CP104395">
    <property type="protein sequence ID" value="WEL19408.1"/>
    <property type="molecule type" value="Genomic_DNA"/>
</dbReference>
<dbReference type="Proteomes" id="UP001218034">
    <property type="component" value="Chromosome"/>
</dbReference>
<feature type="compositionally biased region" description="Basic and acidic residues" evidence="1">
    <location>
        <begin position="213"/>
        <end position="237"/>
    </location>
</feature>
<reference evidence="2 3" key="1">
    <citation type="submission" date="2022-09" db="EMBL/GenBank/DDBJ databases">
        <title>Xylan utilization by haloarchaea-nanohaloarchaea associations.</title>
        <authorList>
            <person name="Yakimov M."/>
        </authorList>
    </citation>
    <scope>NUCLEOTIDE SEQUENCE [LARGE SCALE GENOMIC DNA]</scope>
    <source>
        <strain evidence="2 3">SVXNc</strain>
    </source>
</reference>